<organism evidence="2 3">
    <name type="scientific">Natrinema soli</name>
    <dbReference type="NCBI Taxonomy" id="1930624"/>
    <lineage>
        <taxon>Archaea</taxon>
        <taxon>Methanobacteriati</taxon>
        <taxon>Methanobacteriota</taxon>
        <taxon>Stenosarchaea group</taxon>
        <taxon>Halobacteria</taxon>
        <taxon>Halobacteriales</taxon>
        <taxon>Natrialbaceae</taxon>
        <taxon>Natrinema</taxon>
    </lineage>
</organism>
<proteinExistence type="predicted"/>
<keyword evidence="3" id="KW-1185">Reference proteome</keyword>
<feature type="compositionally biased region" description="Polar residues" evidence="1">
    <location>
        <begin position="78"/>
        <end position="87"/>
    </location>
</feature>
<evidence type="ECO:0000313" key="3">
    <source>
        <dbReference type="Proteomes" id="UP001596383"/>
    </source>
</evidence>
<reference evidence="2 3" key="1">
    <citation type="journal article" date="2019" name="Int. J. Syst. Evol. Microbiol.">
        <title>The Global Catalogue of Microorganisms (GCM) 10K type strain sequencing project: providing services to taxonomists for standard genome sequencing and annotation.</title>
        <authorList>
            <consortium name="The Broad Institute Genomics Platform"/>
            <consortium name="The Broad Institute Genome Sequencing Center for Infectious Disease"/>
            <person name="Wu L."/>
            <person name="Ma J."/>
        </authorList>
    </citation>
    <scope>NUCLEOTIDE SEQUENCE [LARGE SCALE GENOMIC DNA]</scope>
    <source>
        <strain evidence="2 3">LMG 29247</strain>
    </source>
</reference>
<dbReference type="SUPFAM" id="SSF46785">
    <property type="entry name" value="Winged helix' DNA-binding domain"/>
    <property type="match status" value="1"/>
</dbReference>
<comment type="caution">
    <text evidence="2">The sequence shown here is derived from an EMBL/GenBank/DDBJ whole genome shotgun (WGS) entry which is preliminary data.</text>
</comment>
<name>A0ABD5SQL4_9EURY</name>
<feature type="region of interest" description="Disordered" evidence="1">
    <location>
        <begin position="65"/>
        <end position="87"/>
    </location>
</feature>
<gene>
    <name evidence="2" type="ORF">ACFQE6_10510</name>
</gene>
<dbReference type="InterPro" id="IPR036388">
    <property type="entry name" value="WH-like_DNA-bd_sf"/>
</dbReference>
<dbReference type="EMBL" id="JBHSWV010000149">
    <property type="protein sequence ID" value="MFC6765400.1"/>
    <property type="molecule type" value="Genomic_DNA"/>
</dbReference>
<evidence type="ECO:0000313" key="2">
    <source>
        <dbReference type="EMBL" id="MFC6765400.1"/>
    </source>
</evidence>
<dbReference type="Proteomes" id="UP001596383">
    <property type="component" value="Unassembled WGS sequence"/>
</dbReference>
<dbReference type="Gene3D" id="1.10.10.10">
    <property type="entry name" value="Winged helix-like DNA-binding domain superfamily/Winged helix DNA-binding domain"/>
    <property type="match status" value="1"/>
</dbReference>
<dbReference type="RefSeq" id="WP_273738425.1">
    <property type="nucleotide sequence ID" value="NZ_JAQIVI010000149.1"/>
</dbReference>
<dbReference type="InterPro" id="IPR036390">
    <property type="entry name" value="WH_DNA-bd_sf"/>
</dbReference>
<sequence>MFGHRLEQEILDALADGTPSYVVDLAATIDEHPVAVEHACDRLHEDGSVRSIGCQRYAITASGRHQIAGTNPLPVESETPTETEGRT</sequence>
<protein>
    <submittedName>
        <fullName evidence="2">MarR family transcriptional regulator</fullName>
    </submittedName>
</protein>
<accession>A0ABD5SQL4</accession>
<evidence type="ECO:0000256" key="1">
    <source>
        <dbReference type="SAM" id="MobiDB-lite"/>
    </source>
</evidence>
<dbReference type="AlphaFoldDB" id="A0ABD5SQL4"/>